<accession>A0AAW0EE22</accession>
<sequence>MSVLSLAVNDLIVLAENRLSALTPEYDDVEEEIFILHLQLERAERKANRLSAAIDECNSQITTPTYNPTKFSRAPVKRLPPELILRSFPVVVLDGYTRRVNKWEVPIAPWRLTHVCRAWREIARGCARLWTTIDVTVREDTPQDNYDAYTGTWSRRYYDEATEAFVERYHCVQTVPKTASGEAR</sequence>
<dbReference type="Proteomes" id="UP001362999">
    <property type="component" value="Unassembled WGS sequence"/>
</dbReference>
<feature type="coiled-coil region" evidence="1">
    <location>
        <begin position="26"/>
        <end position="60"/>
    </location>
</feature>
<evidence type="ECO:0000313" key="2">
    <source>
        <dbReference type="EMBL" id="KAK7062468.1"/>
    </source>
</evidence>
<gene>
    <name evidence="2" type="ORF">R3P38DRAFT_3251758</name>
</gene>
<evidence type="ECO:0000313" key="3">
    <source>
        <dbReference type="Proteomes" id="UP001362999"/>
    </source>
</evidence>
<name>A0AAW0EE22_9AGAR</name>
<evidence type="ECO:0000256" key="1">
    <source>
        <dbReference type="SAM" id="Coils"/>
    </source>
</evidence>
<dbReference type="AlphaFoldDB" id="A0AAW0EE22"/>
<keyword evidence="3" id="KW-1185">Reference proteome</keyword>
<proteinExistence type="predicted"/>
<comment type="caution">
    <text evidence="2">The sequence shown here is derived from an EMBL/GenBank/DDBJ whole genome shotgun (WGS) entry which is preliminary data.</text>
</comment>
<evidence type="ECO:0008006" key="4">
    <source>
        <dbReference type="Google" id="ProtNLM"/>
    </source>
</evidence>
<reference evidence="2 3" key="1">
    <citation type="journal article" date="2024" name="J Genomics">
        <title>Draft genome sequencing and assembly of Favolaschia claudopus CIRM-BRFM 2984 isolated from oak limbs.</title>
        <authorList>
            <person name="Navarro D."/>
            <person name="Drula E."/>
            <person name="Chaduli D."/>
            <person name="Cazenave R."/>
            <person name="Ahrendt S."/>
            <person name="Wang J."/>
            <person name="Lipzen A."/>
            <person name="Daum C."/>
            <person name="Barry K."/>
            <person name="Grigoriev I.V."/>
            <person name="Favel A."/>
            <person name="Rosso M.N."/>
            <person name="Martin F."/>
        </authorList>
    </citation>
    <scope>NUCLEOTIDE SEQUENCE [LARGE SCALE GENOMIC DNA]</scope>
    <source>
        <strain evidence="2 3">CIRM-BRFM 2984</strain>
    </source>
</reference>
<keyword evidence="1" id="KW-0175">Coiled coil</keyword>
<protein>
    <recommendedName>
        <fullName evidence="4">F-box domain-containing protein</fullName>
    </recommendedName>
</protein>
<organism evidence="2 3">
    <name type="scientific">Favolaschia claudopus</name>
    <dbReference type="NCBI Taxonomy" id="2862362"/>
    <lineage>
        <taxon>Eukaryota</taxon>
        <taxon>Fungi</taxon>
        <taxon>Dikarya</taxon>
        <taxon>Basidiomycota</taxon>
        <taxon>Agaricomycotina</taxon>
        <taxon>Agaricomycetes</taxon>
        <taxon>Agaricomycetidae</taxon>
        <taxon>Agaricales</taxon>
        <taxon>Marasmiineae</taxon>
        <taxon>Mycenaceae</taxon>
        <taxon>Favolaschia</taxon>
    </lineage>
</organism>
<dbReference type="EMBL" id="JAWWNJ010000002">
    <property type="protein sequence ID" value="KAK7062468.1"/>
    <property type="molecule type" value="Genomic_DNA"/>
</dbReference>